<dbReference type="VEuPathDB" id="TrichDB:TVAG_110100"/>
<evidence type="ECO:0000313" key="2">
    <source>
        <dbReference type="Proteomes" id="UP000001542"/>
    </source>
</evidence>
<dbReference type="AlphaFoldDB" id="A2DGL1"/>
<reference evidence="1" key="1">
    <citation type="submission" date="2006-10" db="EMBL/GenBank/DDBJ databases">
        <authorList>
            <person name="Amadeo P."/>
            <person name="Zhao Q."/>
            <person name="Wortman J."/>
            <person name="Fraser-Liggett C."/>
            <person name="Carlton J."/>
        </authorList>
    </citation>
    <scope>NUCLEOTIDE SEQUENCE</scope>
    <source>
        <strain evidence="1">G3</strain>
    </source>
</reference>
<accession>A2DGL1</accession>
<name>A2DGL1_TRIV3</name>
<dbReference type="VEuPathDB" id="TrichDB:TVAGG3_0998080"/>
<proteinExistence type="predicted"/>
<evidence type="ECO:0000313" key="1">
    <source>
        <dbReference type="EMBL" id="EAY20398.1"/>
    </source>
</evidence>
<dbReference type="RefSeq" id="XP_001581384.1">
    <property type="nucleotide sequence ID" value="XM_001581334.1"/>
</dbReference>
<gene>
    <name evidence="1" type="ORF">TVAG_110100</name>
</gene>
<dbReference type="InParanoid" id="A2DGL1"/>
<dbReference type="KEGG" id="tva:5465924"/>
<organism evidence="1 2">
    <name type="scientific">Trichomonas vaginalis (strain ATCC PRA-98 / G3)</name>
    <dbReference type="NCBI Taxonomy" id="412133"/>
    <lineage>
        <taxon>Eukaryota</taxon>
        <taxon>Metamonada</taxon>
        <taxon>Parabasalia</taxon>
        <taxon>Trichomonadida</taxon>
        <taxon>Trichomonadidae</taxon>
        <taxon>Trichomonas</taxon>
    </lineage>
</organism>
<reference evidence="1" key="2">
    <citation type="journal article" date="2007" name="Science">
        <title>Draft genome sequence of the sexually transmitted pathogen Trichomonas vaginalis.</title>
        <authorList>
            <person name="Carlton J.M."/>
            <person name="Hirt R.P."/>
            <person name="Silva J.C."/>
            <person name="Delcher A.L."/>
            <person name="Schatz M."/>
            <person name="Zhao Q."/>
            <person name="Wortman J.R."/>
            <person name="Bidwell S.L."/>
            <person name="Alsmark U.C.M."/>
            <person name="Besteiro S."/>
            <person name="Sicheritz-Ponten T."/>
            <person name="Noel C.J."/>
            <person name="Dacks J.B."/>
            <person name="Foster P.G."/>
            <person name="Simillion C."/>
            <person name="Van de Peer Y."/>
            <person name="Miranda-Saavedra D."/>
            <person name="Barton G.J."/>
            <person name="Westrop G.D."/>
            <person name="Mueller S."/>
            <person name="Dessi D."/>
            <person name="Fiori P.L."/>
            <person name="Ren Q."/>
            <person name="Paulsen I."/>
            <person name="Zhang H."/>
            <person name="Bastida-Corcuera F.D."/>
            <person name="Simoes-Barbosa A."/>
            <person name="Brown M.T."/>
            <person name="Hayes R.D."/>
            <person name="Mukherjee M."/>
            <person name="Okumura C.Y."/>
            <person name="Schneider R."/>
            <person name="Smith A.J."/>
            <person name="Vanacova S."/>
            <person name="Villalvazo M."/>
            <person name="Haas B.J."/>
            <person name="Pertea M."/>
            <person name="Feldblyum T.V."/>
            <person name="Utterback T.R."/>
            <person name="Shu C.L."/>
            <person name="Osoegawa K."/>
            <person name="de Jong P.J."/>
            <person name="Hrdy I."/>
            <person name="Horvathova L."/>
            <person name="Zubacova Z."/>
            <person name="Dolezal P."/>
            <person name="Malik S.B."/>
            <person name="Logsdon J.M. Jr."/>
            <person name="Henze K."/>
            <person name="Gupta A."/>
            <person name="Wang C.C."/>
            <person name="Dunne R.L."/>
            <person name="Upcroft J.A."/>
            <person name="Upcroft P."/>
            <person name="White O."/>
            <person name="Salzberg S.L."/>
            <person name="Tang P."/>
            <person name="Chiu C.-H."/>
            <person name="Lee Y.-S."/>
            <person name="Embley T.M."/>
            <person name="Coombs G.H."/>
            <person name="Mottram J.C."/>
            <person name="Tachezy J."/>
            <person name="Fraser-Liggett C.M."/>
            <person name="Johnson P.J."/>
        </authorList>
    </citation>
    <scope>NUCLEOTIDE SEQUENCE [LARGE SCALE GENOMIC DNA]</scope>
    <source>
        <strain evidence="1">G3</strain>
    </source>
</reference>
<sequence>MIFISYYNIYHYIKLCIYGTKLIKFPGIPKKFPKWIKINYFWEKYYKPYQTINITINKEIIEYFRNETKDFSRHQVFQGRKLIDFQDLLLYNRFYTLSDEDVTPLGKFGMRDFLFRYDHNHFDGIDYSFINKVGCIFEGIFSDYAELHQADQKIIDLIKEFAKYTKFTEDFTFIEIGTPAVGTFRPTVTIDYKTGEYKWVGEFMLEKYGFKKLHVVTCRWSKKTTKR</sequence>
<keyword evidence="2" id="KW-1185">Reference proteome</keyword>
<dbReference type="EMBL" id="DS113198">
    <property type="protein sequence ID" value="EAY20398.1"/>
    <property type="molecule type" value="Genomic_DNA"/>
</dbReference>
<dbReference type="Proteomes" id="UP000001542">
    <property type="component" value="Unassembled WGS sequence"/>
</dbReference>
<protein>
    <submittedName>
        <fullName evidence="1">Uncharacterized protein</fullName>
    </submittedName>
</protein>